<accession>A0A814N207</accession>
<sequence>MCAPAPPEKSLRAIRQSPQPEISMSAILFVINKFNEKEKMFTLTKKACDFFDEFYDNCYEIVKICRNFDTFLSAMFGKSATHLLRLSGILHMLKKAIFFLNSKQICDREKRVLTNEFIQNVEKEFEAEIQKEQMENPDDDQEQENFPEEESKELKNLTKIYEETVRQAHELLIYFNKNRLVLAGYLIDLEIDFNNSIKQYIENSKNANKIENISYSKNQLYLFEKILCYPGLEVSAKQISELTRKPLSEFIDACKELEKLKFGTVIEFKCTNKKTTFKFSKRNLEILENDINFISIFKKLSINFESFKKSYTAEIPEQNSQKQVSNQVVEEEIMENGSQDISKKITPKGTKTKRSKNDEINKSSKKKKSSIEENNDDDTLSSHDV</sequence>
<proteinExistence type="predicted"/>
<dbReference type="EMBL" id="CAJNOC010006847">
    <property type="protein sequence ID" value="CAF1087193.1"/>
    <property type="molecule type" value="Genomic_DNA"/>
</dbReference>
<protein>
    <submittedName>
        <fullName evidence="2">Uncharacterized protein</fullName>
    </submittedName>
</protein>
<evidence type="ECO:0000313" key="3">
    <source>
        <dbReference type="Proteomes" id="UP000663879"/>
    </source>
</evidence>
<dbReference type="AlphaFoldDB" id="A0A814N207"/>
<feature type="region of interest" description="Disordered" evidence="1">
    <location>
        <begin position="333"/>
        <end position="385"/>
    </location>
</feature>
<keyword evidence="3" id="KW-1185">Reference proteome</keyword>
<reference evidence="2" key="1">
    <citation type="submission" date="2021-02" db="EMBL/GenBank/DDBJ databases">
        <authorList>
            <person name="Nowell W R."/>
        </authorList>
    </citation>
    <scope>NUCLEOTIDE SEQUENCE</scope>
    <source>
        <strain evidence="2">Ploen Becks lab</strain>
    </source>
</reference>
<evidence type="ECO:0000313" key="2">
    <source>
        <dbReference type="EMBL" id="CAF1087193.1"/>
    </source>
</evidence>
<name>A0A814N207_9BILA</name>
<comment type="caution">
    <text evidence="2">The sequence shown here is derived from an EMBL/GenBank/DDBJ whole genome shotgun (WGS) entry which is preliminary data.</text>
</comment>
<evidence type="ECO:0000256" key="1">
    <source>
        <dbReference type="SAM" id="MobiDB-lite"/>
    </source>
</evidence>
<organism evidence="2 3">
    <name type="scientific">Brachionus calyciflorus</name>
    <dbReference type="NCBI Taxonomy" id="104777"/>
    <lineage>
        <taxon>Eukaryota</taxon>
        <taxon>Metazoa</taxon>
        <taxon>Spiralia</taxon>
        <taxon>Gnathifera</taxon>
        <taxon>Rotifera</taxon>
        <taxon>Eurotatoria</taxon>
        <taxon>Monogononta</taxon>
        <taxon>Pseudotrocha</taxon>
        <taxon>Ploima</taxon>
        <taxon>Brachionidae</taxon>
        <taxon>Brachionus</taxon>
    </lineage>
</organism>
<dbReference type="Proteomes" id="UP000663879">
    <property type="component" value="Unassembled WGS sequence"/>
</dbReference>
<gene>
    <name evidence="2" type="ORF">OXX778_LOCUS20484</name>
</gene>